<dbReference type="AlphaFoldDB" id="A0A5E4MDT4"/>
<comment type="function">
    <text evidence="1 7">Component of the exocyst complex involved in the docking of exocytic vesicles with fusion sites on the plasma membrane.</text>
</comment>
<dbReference type="InterPro" id="IPR013783">
    <property type="entry name" value="Ig-like_fold"/>
</dbReference>
<evidence type="ECO:0000259" key="8">
    <source>
        <dbReference type="Pfam" id="PF01833"/>
    </source>
</evidence>
<organism evidence="10 11">
    <name type="scientific">Cinara cedri</name>
    <dbReference type="NCBI Taxonomy" id="506608"/>
    <lineage>
        <taxon>Eukaryota</taxon>
        <taxon>Metazoa</taxon>
        <taxon>Ecdysozoa</taxon>
        <taxon>Arthropoda</taxon>
        <taxon>Hexapoda</taxon>
        <taxon>Insecta</taxon>
        <taxon>Pterygota</taxon>
        <taxon>Neoptera</taxon>
        <taxon>Paraneoptera</taxon>
        <taxon>Hemiptera</taxon>
        <taxon>Sternorrhyncha</taxon>
        <taxon>Aphidomorpha</taxon>
        <taxon>Aphidoidea</taxon>
        <taxon>Aphididae</taxon>
        <taxon>Lachninae</taxon>
        <taxon>Cinara</taxon>
    </lineage>
</organism>
<dbReference type="EMBL" id="CABPRJ010000481">
    <property type="protein sequence ID" value="VVC28535.1"/>
    <property type="molecule type" value="Genomic_DNA"/>
</dbReference>
<dbReference type="GO" id="GO:0015031">
    <property type="term" value="P:protein transport"/>
    <property type="evidence" value="ECO:0007669"/>
    <property type="project" value="UniProtKB-KW"/>
</dbReference>
<evidence type="ECO:0000256" key="5">
    <source>
        <dbReference type="ARBA" id="ARBA00022483"/>
    </source>
</evidence>
<dbReference type="Proteomes" id="UP000325440">
    <property type="component" value="Unassembled WGS sequence"/>
</dbReference>
<dbReference type="OrthoDB" id="26242at2759"/>
<dbReference type="Gene3D" id="2.60.40.10">
    <property type="entry name" value="Immunoglobulins"/>
    <property type="match status" value="1"/>
</dbReference>
<protein>
    <recommendedName>
        <fullName evidence="3 7">Exocyst complex component 2</fullName>
    </recommendedName>
</protein>
<evidence type="ECO:0000259" key="9">
    <source>
        <dbReference type="Pfam" id="PF15469"/>
    </source>
</evidence>
<dbReference type="InterPro" id="IPR029175">
    <property type="entry name" value="EXOC2/Sec5"/>
</dbReference>
<dbReference type="SUPFAM" id="SSF81296">
    <property type="entry name" value="E set domains"/>
    <property type="match status" value="1"/>
</dbReference>
<proteinExistence type="inferred from homology"/>
<keyword evidence="5 7" id="KW-0268">Exocytosis</keyword>
<keyword evidence="6 7" id="KW-0653">Protein transport</keyword>
<dbReference type="InterPro" id="IPR002909">
    <property type="entry name" value="IPT_dom"/>
</dbReference>
<evidence type="ECO:0000313" key="11">
    <source>
        <dbReference type="Proteomes" id="UP000325440"/>
    </source>
</evidence>
<evidence type="ECO:0000256" key="1">
    <source>
        <dbReference type="ARBA" id="ARBA00002660"/>
    </source>
</evidence>
<evidence type="ECO:0000313" key="10">
    <source>
        <dbReference type="EMBL" id="VVC28535.1"/>
    </source>
</evidence>
<dbReference type="GO" id="GO:0048468">
    <property type="term" value="P:cell development"/>
    <property type="evidence" value="ECO:0007669"/>
    <property type="project" value="UniProtKB-ARBA"/>
</dbReference>
<dbReference type="Pfam" id="PF15469">
    <property type="entry name" value="Sec5"/>
    <property type="match status" value="1"/>
</dbReference>
<sequence length="884" mass="100460">MAKSPVVTGISPKEGPPGTRVTIRGEHLGFNPNDLSSLKICDCECMLSAEWKSPNKIIARSGPGKGRGEIIVATRSGGVGTCTVQFRGYHETIGPLKESAVWVEEAPLNWGRQNSAVTIFQLDDPLGLSVEGDDKFPENELSELFPDGSGDLLSENFEPAWFLLEHHHGTSFDDLRVGLSYLKRKVDSQNEGQLSFLKDNVGSVMEQLDTLFLLKQSYEADFEKNNETLLRVEEAINQSLKEATNLFHGVLTRREKAEATRNALAVMTRYKFLFQLPINIDRNIKNEDVDVIINDYARALLLFGKTEVSVFKKILEEVETKIQNLRISLKAKLHEMPTTLKQQKKIIRNLVSLNDNSDPGWEAIIYMKQFIIDKIKSSYQQYITEEQVNEVPNKNNRHPHNKHKRNISLSQQIEPQNIEPKKVLCIDEIATVISDYFPDLWKLGQNYFVGDLAVKPDCSHETDFKEMILDIIVTVSDIYRTIMLPTTTTSSFSPVPIIWLPHCLKQIRSVFTVLMALDLPNEALNKISNVIFDLRLHCLNILFKQASEQIVLLKTTEKWKLEYHSKQGTISQMPNEFYKILTEAMNLAKEYVIRDESRETALVNNETAKSELQLLVHKCFWNISQVLEQVGLNADTNCSSTTIMSLGGSTVTGFKLQNELTWEQKLLVTVSNSRYTRNLILPKFKKEFEDNGFPTIDTVVIRAIELLENTESKLLETYIETKSDPLVGTIEPSMYVGSFEWDSSSLVPPKDVRPYAKEIITNLISLHSEVQTIMPDLMYAVLSAVIITISEEMSRLMNCVTHFSENGAMQARLDLMALTYALSNYFTPNSKDFFCDATDAVPPFKTEDNEKYITKCFEQFKARMHLQLMCFLVPCMSDDETSIL</sequence>
<gene>
    <name evidence="10" type="ORF">CINCED_3A009371</name>
</gene>
<evidence type="ECO:0000256" key="2">
    <source>
        <dbReference type="ARBA" id="ARBA00010578"/>
    </source>
</evidence>
<feature type="domain" description="Exocyst complex component EXOC2/Sec5 N-terminal" evidence="9">
    <location>
        <begin position="124"/>
        <end position="871"/>
    </location>
</feature>
<comment type="similarity">
    <text evidence="2 7">Belongs to the SEC5 family.</text>
</comment>
<dbReference type="GO" id="GO:0000145">
    <property type="term" value="C:exocyst"/>
    <property type="evidence" value="ECO:0007669"/>
    <property type="project" value="UniProtKB-UniRule"/>
</dbReference>
<dbReference type="PANTHER" id="PTHR13043:SF1">
    <property type="entry name" value="EXOCYST COMPLEX COMPONENT 2"/>
    <property type="match status" value="1"/>
</dbReference>
<dbReference type="CDD" id="cd00603">
    <property type="entry name" value="IPT_PCSR"/>
    <property type="match status" value="1"/>
</dbReference>
<feature type="domain" description="IPT/TIG" evidence="8">
    <location>
        <begin position="5"/>
        <end position="83"/>
    </location>
</feature>
<keyword evidence="11" id="KW-1185">Reference proteome</keyword>
<dbReference type="PANTHER" id="PTHR13043">
    <property type="entry name" value="EXOCYST COMPLEX COMPONENT SEC5"/>
    <property type="match status" value="1"/>
</dbReference>
<keyword evidence="4 7" id="KW-0813">Transport</keyword>
<name>A0A5E4MDT4_9HEMI</name>
<evidence type="ECO:0000256" key="3">
    <source>
        <dbReference type="ARBA" id="ARBA00017526"/>
    </source>
</evidence>
<dbReference type="FunFam" id="2.60.40.10:FF:000196">
    <property type="entry name" value="Exocyst complex component 2"/>
    <property type="match status" value="1"/>
</dbReference>
<dbReference type="InterPro" id="IPR014756">
    <property type="entry name" value="Ig_E-set"/>
</dbReference>
<evidence type="ECO:0000256" key="6">
    <source>
        <dbReference type="ARBA" id="ARBA00022927"/>
    </source>
</evidence>
<dbReference type="GO" id="GO:0048731">
    <property type="term" value="P:system development"/>
    <property type="evidence" value="ECO:0007669"/>
    <property type="project" value="UniProtKB-ARBA"/>
</dbReference>
<accession>A0A5E4MDT4</accession>
<evidence type="ECO:0000256" key="4">
    <source>
        <dbReference type="ARBA" id="ARBA00022448"/>
    </source>
</evidence>
<evidence type="ECO:0000256" key="7">
    <source>
        <dbReference type="RuleBase" id="RU365069"/>
    </source>
</evidence>
<reference evidence="10 11" key="1">
    <citation type="submission" date="2019-08" db="EMBL/GenBank/DDBJ databases">
        <authorList>
            <person name="Alioto T."/>
            <person name="Alioto T."/>
            <person name="Gomez Garrido J."/>
        </authorList>
    </citation>
    <scope>NUCLEOTIDE SEQUENCE [LARGE SCALE GENOMIC DNA]</scope>
</reference>
<dbReference type="InterPro" id="IPR039481">
    <property type="entry name" value="EXOC2/Sec5_N_dom"/>
</dbReference>
<dbReference type="GO" id="GO:0006893">
    <property type="term" value="P:Golgi to plasma membrane transport"/>
    <property type="evidence" value="ECO:0007669"/>
    <property type="project" value="UniProtKB-UniRule"/>
</dbReference>
<dbReference type="Pfam" id="PF01833">
    <property type="entry name" value="TIG"/>
    <property type="match status" value="1"/>
</dbReference>
<comment type="subunit">
    <text evidence="7">Component of the exocyst complex.</text>
</comment>
<dbReference type="GO" id="GO:0006887">
    <property type="term" value="P:exocytosis"/>
    <property type="evidence" value="ECO:0007669"/>
    <property type="project" value="UniProtKB-KW"/>
</dbReference>